<dbReference type="Proteomes" id="UP000886653">
    <property type="component" value="Unassembled WGS sequence"/>
</dbReference>
<organism evidence="2 3">
    <name type="scientific">Cronartium quercuum f. sp. fusiforme G11</name>
    <dbReference type="NCBI Taxonomy" id="708437"/>
    <lineage>
        <taxon>Eukaryota</taxon>
        <taxon>Fungi</taxon>
        <taxon>Dikarya</taxon>
        <taxon>Basidiomycota</taxon>
        <taxon>Pucciniomycotina</taxon>
        <taxon>Pucciniomycetes</taxon>
        <taxon>Pucciniales</taxon>
        <taxon>Coleosporiaceae</taxon>
        <taxon>Cronartium</taxon>
    </lineage>
</organism>
<comment type="caution">
    <text evidence="2">The sequence shown here is derived from an EMBL/GenBank/DDBJ whole genome shotgun (WGS) entry which is preliminary data.</text>
</comment>
<dbReference type="AlphaFoldDB" id="A0A9P6N542"/>
<keyword evidence="3" id="KW-1185">Reference proteome</keyword>
<sequence length="612" mass="68196">MSDTESDSIELIRPGLHSPSWQSGSNSSLGSLLISGSNYELVEVEDVGSFSSVNSDDLDQDDQNSLSCDSPRSLTDFNFNQIQVKDHTHQYFNTTFDSIQSDSDNQTASDSLSTLRLSYAFPDPTDTELSPQSSVPSPILSDQHQLSPILCDQSKNDGLQEILPNTSVTQSTEVTIKNQINSLSCPGDTNSKTSSRAHLVSELHVYLFGQPMSRSEEEKLLKALRTNCLGRHGSFEPLLHLILHDFTRLPETLARRRFESLPARPALIVHRIDHSDISKLPNWLLHILIKQREQDDKLMMFMMISAGGPTPDLLFDFNTELKELCLTLTQDQGQSITYLNNISLTPNSITSLQKLIITLPSVPKPSSQSTKATIVSFTLVLALLTLLVSWFTIHSTQLPSSASPFHTSTTQSNSSEIDVGPEVVLSIDSSTPTVELTLPLPEDLADDVKPSEEIPSSLEPSTDHLISIAADQDTPIELIDPFIISTSDIRPTTNQSHLTTFSNYLPINSIKNKNLVSRALQNPITIHRLRSIKSQNLILWVHQLPKRLRKGIFNLQHHPQACLNKFITSDHQPPTTSELFEKFDHLTSSLFFNVQQSNSFSRLTLEKSLRRS</sequence>
<dbReference type="OrthoDB" id="10431314at2759"/>
<feature type="region of interest" description="Disordered" evidence="1">
    <location>
        <begin position="1"/>
        <end position="25"/>
    </location>
</feature>
<dbReference type="EMBL" id="MU167657">
    <property type="protein sequence ID" value="KAG0139274.1"/>
    <property type="molecule type" value="Genomic_DNA"/>
</dbReference>
<evidence type="ECO:0000313" key="2">
    <source>
        <dbReference type="EMBL" id="KAG0139274.1"/>
    </source>
</evidence>
<reference evidence="2" key="1">
    <citation type="submission" date="2013-11" db="EMBL/GenBank/DDBJ databases">
        <title>Genome sequence of the fusiform rust pathogen reveals effectors for host alternation and coevolution with pine.</title>
        <authorList>
            <consortium name="DOE Joint Genome Institute"/>
            <person name="Smith K."/>
            <person name="Pendleton A."/>
            <person name="Kubisiak T."/>
            <person name="Anderson C."/>
            <person name="Salamov A."/>
            <person name="Aerts A."/>
            <person name="Riley R."/>
            <person name="Clum A."/>
            <person name="Lindquist E."/>
            <person name="Ence D."/>
            <person name="Campbell M."/>
            <person name="Kronenberg Z."/>
            <person name="Feau N."/>
            <person name="Dhillon B."/>
            <person name="Hamelin R."/>
            <person name="Burleigh J."/>
            <person name="Smith J."/>
            <person name="Yandell M."/>
            <person name="Nelson C."/>
            <person name="Grigoriev I."/>
            <person name="Davis J."/>
        </authorList>
    </citation>
    <scope>NUCLEOTIDE SEQUENCE</scope>
    <source>
        <strain evidence="2">G11</strain>
    </source>
</reference>
<evidence type="ECO:0000313" key="3">
    <source>
        <dbReference type="Proteomes" id="UP000886653"/>
    </source>
</evidence>
<accession>A0A9P6N542</accession>
<gene>
    <name evidence="2" type="ORF">CROQUDRAFT_666731</name>
</gene>
<evidence type="ECO:0000256" key="1">
    <source>
        <dbReference type="SAM" id="MobiDB-lite"/>
    </source>
</evidence>
<name>A0A9P6N542_9BASI</name>
<proteinExistence type="predicted"/>
<protein>
    <submittedName>
        <fullName evidence="2">Uncharacterized protein</fullName>
    </submittedName>
</protein>